<comment type="caution">
    <text evidence="3">The sequence shown here is derived from an EMBL/GenBank/DDBJ whole genome shotgun (WGS) entry which is preliminary data.</text>
</comment>
<feature type="transmembrane region" description="Helical" evidence="2">
    <location>
        <begin position="226"/>
        <end position="245"/>
    </location>
</feature>
<feature type="region of interest" description="Disordered" evidence="1">
    <location>
        <begin position="1"/>
        <end position="42"/>
    </location>
</feature>
<evidence type="ECO:0000256" key="2">
    <source>
        <dbReference type="SAM" id="Phobius"/>
    </source>
</evidence>
<evidence type="ECO:0000256" key="1">
    <source>
        <dbReference type="SAM" id="MobiDB-lite"/>
    </source>
</evidence>
<feature type="region of interest" description="Disordered" evidence="1">
    <location>
        <begin position="59"/>
        <end position="80"/>
    </location>
</feature>
<protein>
    <submittedName>
        <fullName evidence="3">Uncharacterized protein</fullName>
    </submittedName>
</protein>
<feature type="compositionally biased region" description="Basic residues" evidence="1">
    <location>
        <begin position="67"/>
        <end position="77"/>
    </location>
</feature>
<keyword evidence="2" id="KW-0812">Transmembrane</keyword>
<reference evidence="3" key="1">
    <citation type="submission" date="2020-12" db="EMBL/GenBank/DDBJ databases">
        <authorList>
            <person name="Iha C."/>
        </authorList>
    </citation>
    <scope>NUCLEOTIDE SEQUENCE</scope>
</reference>
<organism evidence="3 4">
    <name type="scientific">Ostreobium quekettii</name>
    <dbReference type="NCBI Taxonomy" id="121088"/>
    <lineage>
        <taxon>Eukaryota</taxon>
        <taxon>Viridiplantae</taxon>
        <taxon>Chlorophyta</taxon>
        <taxon>core chlorophytes</taxon>
        <taxon>Ulvophyceae</taxon>
        <taxon>TCBD clade</taxon>
        <taxon>Bryopsidales</taxon>
        <taxon>Ostreobineae</taxon>
        <taxon>Ostreobiaceae</taxon>
        <taxon>Ostreobium</taxon>
    </lineage>
</organism>
<keyword evidence="2" id="KW-1133">Transmembrane helix</keyword>
<proteinExistence type="predicted"/>
<gene>
    <name evidence="3" type="ORF">OSTQU699_LOCUS2598</name>
</gene>
<evidence type="ECO:0000313" key="3">
    <source>
        <dbReference type="EMBL" id="CAD7697237.1"/>
    </source>
</evidence>
<feature type="transmembrane region" description="Helical" evidence="2">
    <location>
        <begin position="186"/>
        <end position="214"/>
    </location>
</feature>
<evidence type="ECO:0000313" key="4">
    <source>
        <dbReference type="Proteomes" id="UP000708148"/>
    </source>
</evidence>
<accession>A0A8S1IQK4</accession>
<keyword evidence="2" id="KW-0472">Membrane</keyword>
<dbReference type="Proteomes" id="UP000708148">
    <property type="component" value="Unassembled WGS sequence"/>
</dbReference>
<sequence length="447" mass="48268">MLPPISGVAPVGHPPAPPGRCSSSGRHAEQWAPPASWGGPRLVGPGAGSIGCTGSRRVCFSGAPRPGRGRRPRRHRAGNFDGDNAADLQLIHFLEDGALWMRKSFKDLQQDREMYIQGGFHDAPQWQLNLFGFMSEFIDTAAKDLENILPKIQDAKRRAEAGDLVDSDELFRSIGRSNWPNVMSQYGWLLATVDLFGVGVGVWFTGALLGWLGIDAYERWHLPSQGLVAWVLWTLPHALTTLLLWQGFVHDRFQAVKAVCVSKRNEQYEEAGSAYFAAASKQVLAIEALGRAIGDGFLEQGAILSSLTAWPVEPSPTGTAPLAASLGGMTAPLPYLRIFQAPTDAGIVGMVTALTGVALPEWGKSAGWMPDLDIYQSEEDISLLYDSELRPQIAPLAFAACFASTSYLCLEAIATDSLFTCIATRAVSVFIALLGMRQLTATQKAAG</sequence>
<dbReference type="EMBL" id="CAJHUC010000631">
    <property type="protein sequence ID" value="CAD7697237.1"/>
    <property type="molecule type" value="Genomic_DNA"/>
</dbReference>
<name>A0A8S1IQK4_9CHLO</name>
<dbReference type="AlphaFoldDB" id="A0A8S1IQK4"/>
<keyword evidence="4" id="KW-1185">Reference proteome</keyword>